<dbReference type="Proteomes" id="UP000626786">
    <property type="component" value="Unassembled WGS sequence"/>
</dbReference>
<sequence>MNQEVLRKSAVRIPDLRKKELLSKLTSAEQQELDRLRKIELERYPNRSTEQYADKVRLMAIRNFTVVDATAKESFFKKMFKQENPKEYRLHFTNEEDDVAEYMLPYTVGLDIRQWMDDAGLALDWPKMLPVDDGMCYTDPLEDDDKQWFENFPDPSWCAAKLHDVKSVDENAGQEAAQVIDWMRTHWGNGYQIYADIDPWEEDDL</sequence>
<gene>
    <name evidence="1" type="ORF">H9649_09940</name>
</gene>
<accession>A0ABR8UA33</accession>
<dbReference type="EMBL" id="JACSQN010000008">
    <property type="protein sequence ID" value="MBD7984905.1"/>
    <property type="molecule type" value="Genomic_DNA"/>
</dbReference>
<evidence type="ECO:0000313" key="2">
    <source>
        <dbReference type="Proteomes" id="UP000626786"/>
    </source>
</evidence>
<comment type="caution">
    <text evidence="1">The sequence shown here is derived from an EMBL/GenBank/DDBJ whole genome shotgun (WGS) entry which is preliminary data.</text>
</comment>
<organism evidence="1 2">
    <name type="scientific">Sporosarcina quadrami</name>
    <dbReference type="NCBI Taxonomy" id="2762234"/>
    <lineage>
        <taxon>Bacteria</taxon>
        <taxon>Bacillati</taxon>
        <taxon>Bacillota</taxon>
        <taxon>Bacilli</taxon>
        <taxon>Bacillales</taxon>
        <taxon>Caryophanaceae</taxon>
        <taxon>Sporosarcina</taxon>
    </lineage>
</organism>
<name>A0ABR8UA33_9BACL</name>
<reference evidence="1 2" key="1">
    <citation type="submission" date="2020-08" db="EMBL/GenBank/DDBJ databases">
        <title>A Genomic Blueprint of the Chicken Gut Microbiome.</title>
        <authorList>
            <person name="Gilroy R."/>
            <person name="Ravi A."/>
            <person name="Getino M."/>
            <person name="Pursley I."/>
            <person name="Horton D.L."/>
            <person name="Alikhan N.-F."/>
            <person name="Baker D."/>
            <person name="Gharbi K."/>
            <person name="Hall N."/>
            <person name="Watson M."/>
            <person name="Adriaenssens E.M."/>
            <person name="Foster-Nyarko E."/>
            <person name="Jarju S."/>
            <person name="Secka A."/>
            <person name="Antonio M."/>
            <person name="Oren A."/>
            <person name="Chaudhuri R."/>
            <person name="La Ragione R.M."/>
            <person name="Hildebrand F."/>
            <person name="Pallen M.J."/>
        </authorList>
    </citation>
    <scope>NUCLEOTIDE SEQUENCE [LARGE SCALE GENOMIC DNA]</scope>
    <source>
        <strain evidence="1 2">Sa2YVA2</strain>
    </source>
</reference>
<evidence type="ECO:0000313" key="1">
    <source>
        <dbReference type="EMBL" id="MBD7984905.1"/>
    </source>
</evidence>
<proteinExistence type="predicted"/>
<keyword evidence="2" id="KW-1185">Reference proteome</keyword>
<protein>
    <submittedName>
        <fullName evidence="1">Uncharacterized protein</fullName>
    </submittedName>
</protein>
<dbReference type="RefSeq" id="WP_191694606.1">
    <property type="nucleotide sequence ID" value="NZ_JACSQN010000008.1"/>
</dbReference>